<dbReference type="STRING" id="7897.ENSLACP00000004218"/>
<protein>
    <recommendedName>
        <fullName evidence="4">L1 transposable element RRM domain-containing protein</fullName>
    </recommendedName>
</protein>
<proteinExistence type="predicted"/>
<reference evidence="2" key="2">
    <citation type="submission" date="2025-08" db="UniProtKB">
        <authorList>
            <consortium name="Ensembl"/>
        </authorList>
    </citation>
    <scope>IDENTIFICATION</scope>
</reference>
<dbReference type="Proteomes" id="UP000008672">
    <property type="component" value="Unassembled WGS sequence"/>
</dbReference>
<dbReference type="InterPro" id="IPR004244">
    <property type="entry name" value="Transposase_22"/>
</dbReference>
<dbReference type="EMBL" id="AFYH01252036">
    <property type="status" value="NOT_ANNOTATED_CDS"/>
    <property type="molecule type" value="Genomic_DNA"/>
</dbReference>
<reference evidence="2" key="3">
    <citation type="submission" date="2025-09" db="UniProtKB">
        <authorList>
            <consortium name="Ensembl"/>
        </authorList>
    </citation>
    <scope>IDENTIFICATION</scope>
</reference>
<evidence type="ECO:0000313" key="2">
    <source>
        <dbReference type="Ensembl" id="ENSLACP00000004218.1"/>
    </source>
</evidence>
<dbReference type="Gene3D" id="3.30.70.1820">
    <property type="entry name" value="L1 transposable element, RRM domain"/>
    <property type="match status" value="1"/>
</dbReference>
<dbReference type="InParanoid" id="H3A3J7"/>
<sequence length="212" mass="24526">IATFSIFLQKMTTDINDLKSTMLSLKSLMEKMETRVIEAEGQINELEEELTAHDTKTQQLEIKISANVAKLDNLENRSCRNNVHIIGFPEGVKNWNPITFLSSVLPAILGLPANLPLDIEKAHHSLGLHLNLGQRPRAFIAKFLRFPTKEKLLRAARDRQTVEWQGHRISVFLELLRDLQLKRQRFVRIHQQLRERGLKFGIFYSAMLKITY</sequence>
<dbReference type="GeneTree" id="ENSGT00940000163843"/>
<dbReference type="Gene3D" id="1.20.5.170">
    <property type="match status" value="1"/>
</dbReference>
<evidence type="ECO:0000313" key="3">
    <source>
        <dbReference type="Proteomes" id="UP000008672"/>
    </source>
</evidence>
<keyword evidence="3" id="KW-1185">Reference proteome</keyword>
<keyword evidence="1" id="KW-0175">Coiled coil</keyword>
<dbReference type="Ensembl" id="ENSLACT00000004255.1">
    <property type="protein sequence ID" value="ENSLACP00000004218.1"/>
    <property type="gene ID" value="ENSLACG00000003752.1"/>
</dbReference>
<name>H3A3J7_LATCH</name>
<accession>H3A3J7</accession>
<reference evidence="3" key="1">
    <citation type="submission" date="2011-08" db="EMBL/GenBank/DDBJ databases">
        <title>The draft genome of Latimeria chalumnae.</title>
        <authorList>
            <person name="Di Palma F."/>
            <person name="Alfoldi J."/>
            <person name="Johnson J."/>
            <person name="Berlin A."/>
            <person name="Gnerre S."/>
            <person name="Jaffe D."/>
            <person name="MacCallum I."/>
            <person name="Young S."/>
            <person name="Walker B.J."/>
            <person name="Lander E."/>
            <person name="Lindblad-Toh K."/>
        </authorList>
    </citation>
    <scope>NUCLEOTIDE SEQUENCE [LARGE SCALE GENOMIC DNA]</scope>
    <source>
        <strain evidence="3">Wild caught</strain>
    </source>
</reference>
<dbReference type="eggNOG" id="ENOG502SRQ0">
    <property type="taxonomic scope" value="Eukaryota"/>
</dbReference>
<evidence type="ECO:0000256" key="1">
    <source>
        <dbReference type="SAM" id="Coils"/>
    </source>
</evidence>
<dbReference type="PANTHER" id="PTHR11505">
    <property type="entry name" value="L1 TRANSPOSABLE ELEMENT-RELATED"/>
    <property type="match status" value="1"/>
</dbReference>
<dbReference type="AlphaFoldDB" id="H3A3J7"/>
<evidence type="ECO:0008006" key="4">
    <source>
        <dbReference type="Google" id="ProtNLM"/>
    </source>
</evidence>
<feature type="coiled-coil region" evidence="1">
    <location>
        <begin position="15"/>
        <end position="77"/>
    </location>
</feature>
<organism evidence="2 3">
    <name type="scientific">Latimeria chalumnae</name>
    <name type="common">Coelacanth</name>
    <dbReference type="NCBI Taxonomy" id="7897"/>
    <lineage>
        <taxon>Eukaryota</taxon>
        <taxon>Metazoa</taxon>
        <taxon>Chordata</taxon>
        <taxon>Craniata</taxon>
        <taxon>Vertebrata</taxon>
        <taxon>Euteleostomi</taxon>
        <taxon>Coelacanthiformes</taxon>
        <taxon>Coelacanthidae</taxon>
        <taxon>Latimeria</taxon>
    </lineage>
</organism>
<dbReference type="HOGENOM" id="CLU_062834_2_1_1"/>
<dbReference type="OMA" id="HIMFFLD"/>